<dbReference type="CDD" id="cd03188">
    <property type="entry name" value="GST_C_Beta"/>
    <property type="match status" value="1"/>
</dbReference>
<dbReference type="InterPro" id="IPR040079">
    <property type="entry name" value="Glutathione_S-Trfase"/>
</dbReference>
<dbReference type="PROSITE" id="PS50405">
    <property type="entry name" value="GST_CTER"/>
    <property type="match status" value="1"/>
</dbReference>
<name>A0A2A4ETC4_9BURK</name>
<dbReference type="AlphaFoldDB" id="A0A2A4ETC4"/>
<reference evidence="3 4" key="1">
    <citation type="submission" date="2017-01" db="EMBL/GenBank/DDBJ databases">
        <title>Whole-Genome Shotgun Sequencing of Two beta-Proteobacterial Species in Search of the Bulgecin Biosynthetic Cluster.</title>
        <authorList>
            <person name="Horsman M.E."/>
            <person name="Marous D.R."/>
            <person name="Li R."/>
            <person name="Oliver R.A."/>
            <person name="Byun B."/>
            <person name="Emrich S.J."/>
            <person name="Boggess B."/>
            <person name="Townsend C.A."/>
            <person name="Mobashery S."/>
        </authorList>
    </citation>
    <scope>NUCLEOTIDE SEQUENCE [LARGE SCALE GENOMIC DNA]</scope>
    <source>
        <strain evidence="3 4">ATCC 31363</strain>
    </source>
</reference>
<dbReference type="EMBL" id="MTZV01000006">
    <property type="protein sequence ID" value="PCE23349.1"/>
    <property type="molecule type" value="Genomic_DNA"/>
</dbReference>
<dbReference type="Proteomes" id="UP000218022">
    <property type="component" value="Unassembled WGS sequence"/>
</dbReference>
<dbReference type="SUPFAM" id="SSF52833">
    <property type="entry name" value="Thioredoxin-like"/>
    <property type="match status" value="1"/>
</dbReference>
<feature type="domain" description="GST N-terminal" evidence="1">
    <location>
        <begin position="1"/>
        <end position="83"/>
    </location>
</feature>
<dbReference type="Gene3D" id="1.20.1050.10">
    <property type="match status" value="1"/>
</dbReference>
<dbReference type="RefSeq" id="WP_096725298.1">
    <property type="nucleotide sequence ID" value="NZ_MTZV01000006.1"/>
</dbReference>
<dbReference type="OrthoDB" id="8772754at2"/>
<dbReference type="SFLD" id="SFLDG00358">
    <property type="entry name" value="Main_(cytGST)"/>
    <property type="match status" value="1"/>
</dbReference>
<gene>
    <name evidence="3" type="ORF">BWP39_27110</name>
</gene>
<dbReference type="InterPro" id="IPR004045">
    <property type="entry name" value="Glutathione_S-Trfase_N"/>
</dbReference>
<dbReference type="InterPro" id="IPR036282">
    <property type="entry name" value="Glutathione-S-Trfase_C_sf"/>
</dbReference>
<evidence type="ECO:0000259" key="1">
    <source>
        <dbReference type="PROSITE" id="PS50404"/>
    </source>
</evidence>
<keyword evidence="3" id="KW-0808">Transferase</keyword>
<comment type="caution">
    <text evidence="3">The sequence shown here is derived from an EMBL/GenBank/DDBJ whole genome shotgun (WGS) entry which is preliminary data.</text>
</comment>
<evidence type="ECO:0000313" key="4">
    <source>
        <dbReference type="Proteomes" id="UP000218022"/>
    </source>
</evidence>
<dbReference type="Gene3D" id="3.40.30.10">
    <property type="entry name" value="Glutaredoxin"/>
    <property type="match status" value="1"/>
</dbReference>
<dbReference type="SFLD" id="SFLDG01150">
    <property type="entry name" value="Main.1:_Beta-like"/>
    <property type="match status" value="1"/>
</dbReference>
<dbReference type="SFLD" id="SFLDS00019">
    <property type="entry name" value="Glutathione_Transferase_(cytos"/>
    <property type="match status" value="1"/>
</dbReference>
<feature type="domain" description="GST C-terminal" evidence="2">
    <location>
        <begin position="89"/>
        <end position="216"/>
    </location>
</feature>
<dbReference type="Pfam" id="PF13409">
    <property type="entry name" value="GST_N_2"/>
    <property type="match status" value="1"/>
</dbReference>
<evidence type="ECO:0000313" key="3">
    <source>
        <dbReference type="EMBL" id="PCE23349.1"/>
    </source>
</evidence>
<dbReference type="GO" id="GO:0016740">
    <property type="term" value="F:transferase activity"/>
    <property type="evidence" value="ECO:0007669"/>
    <property type="project" value="UniProtKB-KW"/>
</dbReference>
<accession>A0A2A4ETC4</accession>
<dbReference type="PANTHER" id="PTHR44051:SF8">
    <property type="entry name" value="GLUTATHIONE S-TRANSFERASE GSTA"/>
    <property type="match status" value="1"/>
</dbReference>
<dbReference type="PROSITE" id="PS50404">
    <property type="entry name" value="GST_NTER"/>
    <property type="match status" value="1"/>
</dbReference>
<dbReference type="InterPro" id="IPR010987">
    <property type="entry name" value="Glutathione-S-Trfase_C-like"/>
</dbReference>
<protein>
    <submittedName>
        <fullName evidence="3">Glutathione S-transferase</fullName>
    </submittedName>
</protein>
<dbReference type="PANTHER" id="PTHR44051">
    <property type="entry name" value="GLUTATHIONE S-TRANSFERASE-RELATED"/>
    <property type="match status" value="1"/>
</dbReference>
<dbReference type="InterPro" id="IPR036249">
    <property type="entry name" value="Thioredoxin-like_sf"/>
</dbReference>
<proteinExistence type="predicted"/>
<sequence length="216" mass="23889">MNYTLYYSPGSCSMAVHIALEELGVAYDLETVPIAQGATQQEPYLSINPKGRVPALRIPGETRVLTELPAILVYLARQHPAGGLLPVNNAAAEARCYEWLAWLVGWIHGIGYGELWRPARFTPNEATHDEIRANGRQVVLGAYTKIEQALADGREWAVPGSYTIVDPFLLVLYGWGSKIGIDMHANYPAWTGHTQRLLERPAIQRVLQREGISIGS</sequence>
<evidence type="ECO:0000259" key="2">
    <source>
        <dbReference type="PROSITE" id="PS50405"/>
    </source>
</evidence>
<dbReference type="SUPFAM" id="SSF47616">
    <property type="entry name" value="GST C-terminal domain-like"/>
    <property type="match status" value="1"/>
</dbReference>
<dbReference type="CDD" id="cd03057">
    <property type="entry name" value="GST_N_Beta"/>
    <property type="match status" value="1"/>
</dbReference>
<organism evidence="3 4">
    <name type="scientific">Paraburkholderia acidicola</name>
    <dbReference type="NCBI Taxonomy" id="1912599"/>
    <lineage>
        <taxon>Bacteria</taxon>
        <taxon>Pseudomonadati</taxon>
        <taxon>Pseudomonadota</taxon>
        <taxon>Betaproteobacteria</taxon>
        <taxon>Burkholderiales</taxon>
        <taxon>Burkholderiaceae</taxon>
        <taxon>Paraburkholderia</taxon>
    </lineage>
</organism>